<evidence type="ECO:0000313" key="5">
    <source>
        <dbReference type="Proteomes" id="UP000248917"/>
    </source>
</evidence>
<reference evidence="4 5" key="1">
    <citation type="submission" date="2018-06" db="EMBL/GenBank/DDBJ databases">
        <title>Genomic Encyclopedia of Archaeal and Bacterial Type Strains, Phase II (KMG-II): from individual species to whole genera.</title>
        <authorList>
            <person name="Goeker M."/>
        </authorList>
    </citation>
    <scope>NUCLEOTIDE SEQUENCE [LARGE SCALE GENOMIC DNA]</scope>
    <source>
        <strain evidence="4 5">T4</strain>
    </source>
</reference>
<dbReference type="Pfam" id="PF00072">
    <property type="entry name" value="Response_reg"/>
    <property type="match status" value="1"/>
</dbReference>
<feature type="domain" description="Response regulatory" evidence="3">
    <location>
        <begin position="2"/>
        <end position="118"/>
    </location>
</feature>
<dbReference type="AlphaFoldDB" id="A0A326RUT7"/>
<dbReference type="InterPro" id="IPR011006">
    <property type="entry name" value="CheY-like_superfamily"/>
</dbReference>
<keyword evidence="5" id="KW-1185">Reference proteome</keyword>
<comment type="caution">
    <text evidence="4">The sequence shown here is derived from an EMBL/GenBank/DDBJ whole genome shotgun (WGS) entry which is preliminary data.</text>
</comment>
<dbReference type="InterPro" id="IPR001789">
    <property type="entry name" value="Sig_transdc_resp-reg_receiver"/>
</dbReference>
<dbReference type="PROSITE" id="PS50110">
    <property type="entry name" value="RESPONSE_REGULATORY"/>
    <property type="match status" value="1"/>
</dbReference>
<dbReference type="OrthoDB" id="7631574at2"/>
<dbReference type="EMBL" id="QKTX01000004">
    <property type="protein sequence ID" value="PZV84657.1"/>
    <property type="molecule type" value="Genomic_DNA"/>
</dbReference>
<dbReference type="SUPFAM" id="SSF52172">
    <property type="entry name" value="CheY-like"/>
    <property type="match status" value="1"/>
</dbReference>
<gene>
    <name evidence="4" type="ORF">CLV31_104311</name>
</gene>
<proteinExistence type="predicted"/>
<evidence type="ECO:0000256" key="1">
    <source>
        <dbReference type="ARBA" id="ARBA00022553"/>
    </source>
</evidence>
<dbReference type="CDD" id="cd17546">
    <property type="entry name" value="REC_hyHK_CKI1_RcsC-like"/>
    <property type="match status" value="1"/>
</dbReference>
<feature type="modified residue" description="4-aspartylphosphate" evidence="2">
    <location>
        <position position="52"/>
    </location>
</feature>
<dbReference type="RefSeq" id="WP_111392310.1">
    <property type="nucleotide sequence ID" value="NZ_JBJINY010000076.1"/>
</dbReference>
<dbReference type="Gene3D" id="3.40.50.2300">
    <property type="match status" value="1"/>
</dbReference>
<protein>
    <submittedName>
        <fullName evidence="4">Response regulator receiver domain-containing protein</fullName>
    </submittedName>
</protein>
<dbReference type="InterPro" id="IPR050595">
    <property type="entry name" value="Bact_response_regulator"/>
</dbReference>
<keyword evidence="1 2" id="KW-0597">Phosphoprotein</keyword>
<evidence type="ECO:0000256" key="2">
    <source>
        <dbReference type="PROSITE-ProRule" id="PRU00169"/>
    </source>
</evidence>
<evidence type="ECO:0000313" key="4">
    <source>
        <dbReference type="EMBL" id="PZV84657.1"/>
    </source>
</evidence>
<organism evidence="4 5">
    <name type="scientific">Algoriphagus aquaeductus</name>
    <dbReference type="NCBI Taxonomy" id="475299"/>
    <lineage>
        <taxon>Bacteria</taxon>
        <taxon>Pseudomonadati</taxon>
        <taxon>Bacteroidota</taxon>
        <taxon>Cytophagia</taxon>
        <taxon>Cytophagales</taxon>
        <taxon>Cyclobacteriaceae</taxon>
        <taxon>Algoriphagus</taxon>
    </lineage>
</organism>
<dbReference type="Proteomes" id="UP000248917">
    <property type="component" value="Unassembled WGS sequence"/>
</dbReference>
<dbReference type="GO" id="GO:0000160">
    <property type="term" value="P:phosphorelay signal transduction system"/>
    <property type="evidence" value="ECO:0007669"/>
    <property type="project" value="InterPro"/>
</dbReference>
<dbReference type="SMART" id="SM00448">
    <property type="entry name" value="REC"/>
    <property type="match status" value="1"/>
</dbReference>
<dbReference type="PANTHER" id="PTHR44591:SF3">
    <property type="entry name" value="RESPONSE REGULATORY DOMAIN-CONTAINING PROTEIN"/>
    <property type="match status" value="1"/>
</dbReference>
<evidence type="ECO:0000259" key="3">
    <source>
        <dbReference type="PROSITE" id="PS50110"/>
    </source>
</evidence>
<accession>A0A326RUT7</accession>
<name>A0A326RUT7_9BACT</name>
<sequence length="119" mass="13621">MRVLLVDDNALHLLILRKIFEKSNDEVVVARNGKEALRFLEFDPKFQVILTDMMMPEMDGVELVHHVRESTAMQRIPVIGFTSGDIEYYRGKGGELFDALVPKPFDFQDLYFLAKSTAA</sequence>
<dbReference type="PANTHER" id="PTHR44591">
    <property type="entry name" value="STRESS RESPONSE REGULATOR PROTEIN 1"/>
    <property type="match status" value="1"/>
</dbReference>